<protein>
    <submittedName>
        <fullName evidence="2">Uncharacterized protein</fullName>
    </submittedName>
</protein>
<feature type="compositionally biased region" description="Polar residues" evidence="1">
    <location>
        <begin position="149"/>
        <end position="167"/>
    </location>
</feature>
<feature type="compositionally biased region" description="Low complexity" evidence="1">
    <location>
        <begin position="68"/>
        <end position="79"/>
    </location>
</feature>
<organism evidence="2 3">
    <name type="scientific">Heterocephalus glaber</name>
    <name type="common">Naked mole rat</name>
    <dbReference type="NCBI Taxonomy" id="10181"/>
    <lineage>
        <taxon>Eukaryota</taxon>
        <taxon>Metazoa</taxon>
        <taxon>Chordata</taxon>
        <taxon>Craniata</taxon>
        <taxon>Vertebrata</taxon>
        <taxon>Euteleostomi</taxon>
        <taxon>Mammalia</taxon>
        <taxon>Eutheria</taxon>
        <taxon>Euarchontoglires</taxon>
        <taxon>Glires</taxon>
        <taxon>Rodentia</taxon>
        <taxon>Hystricomorpha</taxon>
        <taxon>Bathyergidae</taxon>
        <taxon>Heterocephalus</taxon>
    </lineage>
</organism>
<proteinExistence type="predicted"/>
<feature type="compositionally biased region" description="Basic residues" evidence="1">
    <location>
        <begin position="138"/>
        <end position="148"/>
    </location>
</feature>
<evidence type="ECO:0000256" key="1">
    <source>
        <dbReference type="SAM" id="MobiDB-lite"/>
    </source>
</evidence>
<dbReference type="Proteomes" id="UP000006813">
    <property type="component" value="Unassembled WGS sequence"/>
</dbReference>
<feature type="compositionally biased region" description="Basic and acidic residues" evidence="1">
    <location>
        <begin position="1"/>
        <end position="22"/>
    </location>
</feature>
<dbReference type="AlphaFoldDB" id="G5BD44"/>
<dbReference type="InParanoid" id="G5BD44"/>
<accession>G5BD44</accession>
<feature type="compositionally biased region" description="Basic and acidic residues" evidence="1">
    <location>
        <begin position="175"/>
        <end position="188"/>
    </location>
</feature>
<name>G5BD44_HETGA</name>
<feature type="region of interest" description="Disordered" evidence="1">
    <location>
        <begin position="1"/>
        <end position="189"/>
    </location>
</feature>
<evidence type="ECO:0000313" key="3">
    <source>
        <dbReference type="Proteomes" id="UP000006813"/>
    </source>
</evidence>
<gene>
    <name evidence="2" type="ORF">GW7_01106</name>
</gene>
<feature type="compositionally biased region" description="Basic and acidic residues" evidence="1">
    <location>
        <begin position="111"/>
        <end position="120"/>
    </location>
</feature>
<feature type="compositionally biased region" description="Basic and acidic residues" evidence="1">
    <location>
        <begin position="33"/>
        <end position="42"/>
    </location>
</feature>
<dbReference type="EMBL" id="JH169644">
    <property type="protein sequence ID" value="EHB07205.1"/>
    <property type="molecule type" value="Genomic_DNA"/>
</dbReference>
<evidence type="ECO:0000313" key="2">
    <source>
        <dbReference type="EMBL" id="EHB07205.1"/>
    </source>
</evidence>
<sequence length="225" mass="24865">MKLAALRELRQKRCGRGEETGKWRPPNPVPGEGEGRLRRATREAPPPPKRPAPRSRGPSGGECPLPRPAGAKGAAATRKGFPIPHPRKGKWRRETEGGENVYTIKPPLADPSRKHLENRHGGGPVSRRSPTEAAGRLPLRRHRPRHALSKNSLISNPLPPSRTQSLQPEFPQPSEMREISADEHEPDSSWRCSESCCCSRNTANCTSTRHPAQPLLPLQPLPPLF</sequence>
<reference evidence="2 3" key="1">
    <citation type="journal article" date="2011" name="Nature">
        <title>Genome sequencing reveals insights into physiology and longevity of the naked mole rat.</title>
        <authorList>
            <person name="Kim E.B."/>
            <person name="Fang X."/>
            <person name="Fushan A.A."/>
            <person name="Huang Z."/>
            <person name="Lobanov A.V."/>
            <person name="Han L."/>
            <person name="Marino S.M."/>
            <person name="Sun X."/>
            <person name="Turanov A.A."/>
            <person name="Yang P."/>
            <person name="Yim S.H."/>
            <person name="Zhao X."/>
            <person name="Kasaikina M.V."/>
            <person name="Stoletzki N."/>
            <person name="Peng C."/>
            <person name="Polak P."/>
            <person name="Xiong Z."/>
            <person name="Kiezun A."/>
            <person name="Zhu Y."/>
            <person name="Chen Y."/>
            <person name="Kryukov G.V."/>
            <person name="Zhang Q."/>
            <person name="Peshkin L."/>
            <person name="Yang L."/>
            <person name="Bronson R.T."/>
            <person name="Buffenstein R."/>
            <person name="Wang B."/>
            <person name="Han C."/>
            <person name="Li Q."/>
            <person name="Chen L."/>
            <person name="Zhao W."/>
            <person name="Sunyaev S.R."/>
            <person name="Park T.J."/>
            <person name="Zhang G."/>
            <person name="Wang J."/>
            <person name="Gladyshev V.N."/>
        </authorList>
    </citation>
    <scope>NUCLEOTIDE SEQUENCE [LARGE SCALE GENOMIC DNA]</scope>
</reference>